<protein>
    <recommendedName>
        <fullName evidence="1">CAAX prenyl protease 2/Lysostaphin resistance protein A-like domain-containing protein</fullName>
    </recommendedName>
</protein>
<keyword evidence="3" id="KW-1185">Reference proteome</keyword>
<dbReference type="AlphaFoldDB" id="F8L696"/>
<dbReference type="Pfam" id="PF02517">
    <property type="entry name" value="Rce1-like"/>
    <property type="match status" value="1"/>
</dbReference>
<dbReference type="RefSeq" id="WP_013942693.1">
    <property type="nucleotide sequence ID" value="NC_015713.1"/>
</dbReference>
<evidence type="ECO:0000313" key="3">
    <source>
        <dbReference type="Proteomes" id="UP000000496"/>
    </source>
</evidence>
<dbReference type="HOGENOM" id="CLU_1617912_0_0_0"/>
<dbReference type="InterPro" id="IPR003675">
    <property type="entry name" value="Rce1/LyrA-like_dom"/>
</dbReference>
<dbReference type="EMBL" id="FR872582">
    <property type="protein sequence ID" value="CCB88226.1"/>
    <property type="molecule type" value="Genomic_DNA"/>
</dbReference>
<dbReference type="GO" id="GO:0080120">
    <property type="term" value="P:CAAX-box protein maturation"/>
    <property type="evidence" value="ECO:0007669"/>
    <property type="project" value="UniProtKB-ARBA"/>
</dbReference>
<feature type="domain" description="CAAX prenyl protease 2/Lysostaphin resistance protein A-like" evidence="1">
    <location>
        <begin position="72"/>
        <end position="157"/>
    </location>
</feature>
<dbReference type="STRING" id="331113.SNE_A03490"/>
<evidence type="ECO:0000313" key="2">
    <source>
        <dbReference type="EMBL" id="CCB88226.1"/>
    </source>
</evidence>
<proteinExistence type="predicted"/>
<evidence type="ECO:0000259" key="1">
    <source>
        <dbReference type="Pfam" id="PF02517"/>
    </source>
</evidence>
<dbReference type="KEGG" id="sng:SNE_A03490"/>
<accession>F8L696</accession>
<name>F8L696_SIMNZ</name>
<organism evidence="2 3">
    <name type="scientific">Simkania negevensis (strain ATCC VR-1471 / DSM 27360 / Z)</name>
    <dbReference type="NCBI Taxonomy" id="331113"/>
    <lineage>
        <taxon>Bacteria</taxon>
        <taxon>Pseudomonadati</taxon>
        <taxon>Chlamydiota</taxon>
        <taxon>Chlamydiia</taxon>
        <taxon>Parachlamydiales</taxon>
        <taxon>Simkaniaceae</taxon>
        <taxon>Simkania</taxon>
    </lineage>
</organism>
<reference evidence="2 3" key="2">
    <citation type="journal article" date="2011" name="Mol. Biol. Evol.">
        <title>Unity in variety--the pan-genome of the Chlamydiae.</title>
        <authorList>
            <person name="Collingro A."/>
            <person name="Tischler P."/>
            <person name="Weinmaier T."/>
            <person name="Penz T."/>
            <person name="Heinz E."/>
            <person name="Brunham R.C."/>
            <person name="Read T.D."/>
            <person name="Bavoil P.M."/>
            <person name="Sachse K."/>
            <person name="Kahane S."/>
            <person name="Friedman M.G."/>
            <person name="Rattei T."/>
            <person name="Myers G.S."/>
            <person name="Horn M."/>
        </authorList>
    </citation>
    <scope>NUCLEOTIDE SEQUENCE [LARGE SCALE GENOMIC DNA]</scope>
    <source>
        <strain evidence="3">ATCC VR-1471 / Z</strain>
    </source>
</reference>
<reference key="1">
    <citation type="journal article" date="2011" name="Mol. Biol. Evol.">
        <title>Unity in variety -- the pan-genome of the Chlamydiae.</title>
        <authorList>
            <person name="Collingro A."/>
            <person name="Tischler P."/>
            <person name="Weinmaier T."/>
            <person name="Penz T."/>
            <person name="Heinz E."/>
            <person name="Brunham R.C."/>
            <person name="Read T.D."/>
            <person name="Bavoil P.M."/>
            <person name="Sachse K."/>
            <person name="Kahane S."/>
            <person name="Friedman M.G."/>
            <person name="Rattei T."/>
            <person name="Myers G.S.A."/>
            <person name="Horn M."/>
        </authorList>
    </citation>
    <scope>NUCLEOTIDE SEQUENCE</scope>
    <source>
        <strain>Z</strain>
    </source>
</reference>
<dbReference type="Proteomes" id="UP000000496">
    <property type="component" value="Chromosome gsn.131"/>
</dbReference>
<gene>
    <name evidence="2" type="ordered locus">SNE_A03490</name>
</gene>
<dbReference type="GO" id="GO:0004175">
    <property type="term" value="F:endopeptidase activity"/>
    <property type="evidence" value="ECO:0007669"/>
    <property type="project" value="UniProtKB-ARBA"/>
</dbReference>
<sequence length="164" mass="17793">MTTEVKDNFLQATFRPYFHVPTVRTVAIGLGIGAGALVTTYFCFESCPWFGKTFAGVELLPKTESKAILYGLGLVVGVVTPFFEESQHRAKLENPSHLDIGINSLFYGLISGLLPGSLELRVARVFLGTLTGLFFCAARVAADDVWAPAIAHTLCNLAALKSYF</sequence>